<name>A0A8J2LWR9_9HEXA</name>
<evidence type="ECO:0000256" key="3">
    <source>
        <dbReference type="SAM" id="SignalP"/>
    </source>
</evidence>
<feature type="region of interest" description="Disordered" evidence="1">
    <location>
        <begin position="87"/>
        <end position="257"/>
    </location>
</feature>
<feature type="compositionally biased region" description="Polar residues" evidence="1">
    <location>
        <begin position="122"/>
        <end position="133"/>
    </location>
</feature>
<dbReference type="PANTHER" id="PTHR46560:SF4">
    <property type="entry name" value="DUSKY"/>
    <property type="match status" value="1"/>
</dbReference>
<accession>A0A8J2LWR9</accession>
<evidence type="ECO:0000313" key="5">
    <source>
        <dbReference type="EMBL" id="CAG7829686.1"/>
    </source>
</evidence>
<dbReference type="Pfam" id="PF25057">
    <property type="entry name" value="CUT_N"/>
    <property type="match status" value="1"/>
</dbReference>
<feature type="compositionally biased region" description="Basic residues" evidence="1">
    <location>
        <begin position="191"/>
        <end position="206"/>
    </location>
</feature>
<dbReference type="InterPro" id="IPR056953">
    <property type="entry name" value="CUT_N"/>
</dbReference>
<dbReference type="SMART" id="SM00241">
    <property type="entry name" value="ZP"/>
    <property type="match status" value="1"/>
</dbReference>
<feature type="transmembrane region" description="Helical" evidence="2">
    <location>
        <begin position="744"/>
        <end position="769"/>
    </location>
</feature>
<keyword evidence="3" id="KW-0732">Signal</keyword>
<dbReference type="PROSITE" id="PS51034">
    <property type="entry name" value="ZP_2"/>
    <property type="match status" value="1"/>
</dbReference>
<feature type="region of interest" description="Disordered" evidence="1">
    <location>
        <begin position="635"/>
        <end position="666"/>
    </location>
</feature>
<dbReference type="InterPro" id="IPR055355">
    <property type="entry name" value="ZP-C"/>
</dbReference>
<keyword evidence="2" id="KW-0472">Membrane</keyword>
<keyword evidence="6" id="KW-1185">Reference proteome</keyword>
<keyword evidence="2" id="KW-1133">Transmembrane helix</keyword>
<evidence type="ECO:0000256" key="1">
    <source>
        <dbReference type="SAM" id="MobiDB-lite"/>
    </source>
</evidence>
<keyword evidence="2" id="KW-0812">Transmembrane</keyword>
<dbReference type="AlphaFoldDB" id="A0A8J2LWR9"/>
<evidence type="ECO:0000313" key="6">
    <source>
        <dbReference type="Proteomes" id="UP000708208"/>
    </source>
</evidence>
<feature type="region of interest" description="Disordered" evidence="1">
    <location>
        <begin position="274"/>
        <end position="306"/>
    </location>
</feature>
<dbReference type="Pfam" id="PF00100">
    <property type="entry name" value="Zona_pellucida"/>
    <property type="match status" value="1"/>
</dbReference>
<evidence type="ECO:0000256" key="2">
    <source>
        <dbReference type="SAM" id="Phobius"/>
    </source>
</evidence>
<dbReference type="EMBL" id="CAJVCH010552507">
    <property type="protein sequence ID" value="CAG7829686.1"/>
    <property type="molecule type" value="Genomic_DNA"/>
</dbReference>
<organism evidence="5 6">
    <name type="scientific">Allacma fusca</name>
    <dbReference type="NCBI Taxonomy" id="39272"/>
    <lineage>
        <taxon>Eukaryota</taxon>
        <taxon>Metazoa</taxon>
        <taxon>Ecdysozoa</taxon>
        <taxon>Arthropoda</taxon>
        <taxon>Hexapoda</taxon>
        <taxon>Collembola</taxon>
        <taxon>Symphypleona</taxon>
        <taxon>Sminthuridae</taxon>
        <taxon>Allacma</taxon>
    </lineage>
</organism>
<evidence type="ECO:0000259" key="4">
    <source>
        <dbReference type="PROSITE" id="PS51034"/>
    </source>
</evidence>
<reference evidence="5" key="1">
    <citation type="submission" date="2021-06" db="EMBL/GenBank/DDBJ databases">
        <authorList>
            <person name="Hodson N. C."/>
            <person name="Mongue J. A."/>
            <person name="Jaron S. K."/>
        </authorList>
    </citation>
    <scope>NUCLEOTIDE SEQUENCE</scope>
</reference>
<proteinExistence type="predicted"/>
<feature type="signal peptide" evidence="3">
    <location>
        <begin position="1"/>
        <end position="22"/>
    </location>
</feature>
<feature type="compositionally biased region" description="Pro residues" evidence="1">
    <location>
        <begin position="282"/>
        <end position="291"/>
    </location>
</feature>
<feature type="chain" id="PRO_5035144298" description="ZP domain-containing protein" evidence="3">
    <location>
        <begin position="23"/>
        <end position="775"/>
    </location>
</feature>
<comment type="caution">
    <text evidence="5">The sequence shown here is derived from an EMBL/GenBank/DDBJ whole genome shotgun (WGS) entry which is preliminary data.</text>
</comment>
<gene>
    <name evidence="5" type="ORF">AFUS01_LOCUS39537</name>
</gene>
<feature type="domain" description="ZP" evidence="4">
    <location>
        <begin position="371"/>
        <end position="631"/>
    </location>
</feature>
<dbReference type="PANTHER" id="PTHR46560">
    <property type="entry name" value="CYPHER, ISOFORM B"/>
    <property type="match status" value="1"/>
</dbReference>
<protein>
    <recommendedName>
        <fullName evidence="4">ZP domain-containing protein</fullName>
    </recommendedName>
</protein>
<dbReference type="Proteomes" id="UP000708208">
    <property type="component" value="Unassembled WGS sequence"/>
</dbReference>
<dbReference type="OrthoDB" id="10062424at2759"/>
<feature type="compositionally biased region" description="Pro residues" evidence="1">
    <location>
        <begin position="234"/>
        <end position="251"/>
    </location>
</feature>
<dbReference type="InterPro" id="IPR001507">
    <property type="entry name" value="ZP_dom"/>
</dbReference>
<sequence length="775" mass="85852">MILHKSIHIGLIVLLLLRLSRGENSAEKNDESGHGNFVKKQGIAMDIPDQIAIETGIHETIEQLPGYAKYPPVPVPVPMQGFSGSLVLPLPPQMQDGANSFGQAPPQPPPQHLKKDVLHNGPQIQGQFSQPQHIRQPPPPNYHTIPNVPPHQVNYNDGKILNPKGKDGPELLIAAPSQGPHSQPNFQQQHQHQHQQHQHQHQHQKQHGNSAEQQRFQHEQHLKNQRHPNIFQGQPPPFRGDQGPPKPPQFAPPQGVQDSLTQSILKEFLNKAQGKPPLHRFPGPPPPPPQAQPNFWNQPNKQNVLHPGIPQHGKPAYQGSKEVTNELQAEGGEFPGPVVQYGGVLGPNPAGPWPQGPEAPDMAKIVTLDVKCEKNVMRIFIAFDRPFYGVIFSKGHYHNVHCIHLPAGLGHTSANFDISIDSCGTQSNGENAVQQYGAPQSGSGSYFENVIVIQYDAQVQEVWDQARKLRCTWHDQYEKTVTFRPFPVDMLDVVRADFAGDNVGCWMQIQVGKGPWASEVSGLVKIGQEMTMVLAIKDDDNKFDMLVRNCFASDGQRSPIQLVDRFGCISRPKLMSKFTKIKNFGASASVLSYAHFQAFKFPDSMEVHFQCTIQICRYECPEQCVQTGDAGTGYASKSGLPSDEEKTPEASESANARRRRRAAQMNETDYEDDEIYEYTTTFRITPQSSDEKENVGLNRIITVVSPDDLDMLSQNTAGSSSASNDDSVPIVEASINDIVCMSTFGFASMIVILIGCLLIACVVSAVLILRKPRKY</sequence>